<feature type="domain" description="Flavodoxin-like fold" evidence="2">
    <location>
        <begin position="3"/>
        <end position="169"/>
    </location>
</feature>
<sequence length="182" mass="21015">MAKILILFAHPALEKSRVHAQLVRAIRGMQGVTLHDLYEIYPDLNIDVRHEQSLLLQHDIILFQHPFYWYSAPAMIKQWMDLVLEHGWAYGRTGNALRGKIAGSIVSTGSQEAAYHKEGWHRHPVNDFLLPFRQTAALCNMQYLDPFVVYGTHKLSHQEISEAAISYRQMLENLRDGQLKLQ</sequence>
<dbReference type="SUPFAM" id="SSF52218">
    <property type="entry name" value="Flavoproteins"/>
    <property type="match status" value="1"/>
</dbReference>
<dbReference type="AlphaFoldDB" id="A0A5C6M0Z4"/>
<keyword evidence="1" id="KW-0560">Oxidoreductase</keyword>
<reference evidence="3 4" key="1">
    <citation type="submission" date="2019-08" db="EMBL/GenBank/DDBJ databases">
        <title>Whole genome sequencing of chitin degrading bacteria Chitinophaga pinensis YS16.</title>
        <authorList>
            <person name="Singh R.P."/>
            <person name="Manchanda G."/>
            <person name="Maurya I.K."/>
            <person name="Joshi N.K."/>
            <person name="Srivastava A.K."/>
        </authorList>
    </citation>
    <scope>NUCLEOTIDE SEQUENCE [LARGE SCALE GENOMIC DNA]</scope>
    <source>
        <strain evidence="3 4">YS-16</strain>
    </source>
</reference>
<dbReference type="GO" id="GO:0010181">
    <property type="term" value="F:FMN binding"/>
    <property type="evidence" value="ECO:0007669"/>
    <property type="project" value="TreeGrafter"/>
</dbReference>
<dbReference type="EMBL" id="VOHS01000003">
    <property type="protein sequence ID" value="TWW01669.1"/>
    <property type="molecule type" value="Genomic_DNA"/>
</dbReference>
<keyword evidence="4" id="KW-1185">Reference proteome</keyword>
<name>A0A5C6M0Z4_9BACT</name>
<comment type="caution">
    <text evidence="3">The sequence shown here is derived from an EMBL/GenBank/DDBJ whole genome shotgun (WGS) entry which is preliminary data.</text>
</comment>
<dbReference type="InterPro" id="IPR029039">
    <property type="entry name" value="Flavoprotein-like_sf"/>
</dbReference>
<dbReference type="InterPro" id="IPR003680">
    <property type="entry name" value="Flavodoxin_fold"/>
</dbReference>
<dbReference type="OrthoDB" id="652200at2"/>
<dbReference type="Gene3D" id="3.40.50.360">
    <property type="match status" value="1"/>
</dbReference>
<evidence type="ECO:0000259" key="2">
    <source>
        <dbReference type="Pfam" id="PF02525"/>
    </source>
</evidence>
<protein>
    <submittedName>
        <fullName evidence="3">NAD(P)H oxidoreductase</fullName>
    </submittedName>
</protein>
<accession>A0A5C6M0Z4</accession>
<dbReference type="PANTHER" id="PTHR47307:SF1">
    <property type="entry name" value="GLUTATHIONE-REGULATED POTASSIUM-EFFLUX SYSTEM ANCILLARY PROTEIN KEFG"/>
    <property type="match status" value="1"/>
</dbReference>
<evidence type="ECO:0000313" key="3">
    <source>
        <dbReference type="EMBL" id="TWW01669.1"/>
    </source>
</evidence>
<dbReference type="PANTHER" id="PTHR47307">
    <property type="entry name" value="GLUTATHIONE-REGULATED POTASSIUM-EFFLUX SYSTEM ANCILLARY PROTEIN KEFG"/>
    <property type="match status" value="1"/>
</dbReference>
<dbReference type="Pfam" id="PF02525">
    <property type="entry name" value="Flavodoxin_2"/>
    <property type="match status" value="1"/>
</dbReference>
<evidence type="ECO:0000256" key="1">
    <source>
        <dbReference type="ARBA" id="ARBA00023002"/>
    </source>
</evidence>
<dbReference type="InterPro" id="IPR046980">
    <property type="entry name" value="KefG/KefF"/>
</dbReference>
<evidence type="ECO:0000313" key="4">
    <source>
        <dbReference type="Proteomes" id="UP000318815"/>
    </source>
</evidence>
<dbReference type="Proteomes" id="UP000318815">
    <property type="component" value="Unassembled WGS sequence"/>
</dbReference>
<dbReference type="GO" id="GO:0003955">
    <property type="term" value="F:NAD(P)H dehydrogenase (quinone) activity"/>
    <property type="evidence" value="ECO:0007669"/>
    <property type="project" value="TreeGrafter"/>
</dbReference>
<proteinExistence type="predicted"/>
<dbReference type="GO" id="GO:0009055">
    <property type="term" value="F:electron transfer activity"/>
    <property type="evidence" value="ECO:0007669"/>
    <property type="project" value="TreeGrafter"/>
</dbReference>
<dbReference type="RefSeq" id="WP_146303851.1">
    <property type="nucleotide sequence ID" value="NZ_VOHS01000003.1"/>
</dbReference>
<organism evidence="3 4">
    <name type="scientific">Chitinophaga pinensis</name>
    <dbReference type="NCBI Taxonomy" id="79329"/>
    <lineage>
        <taxon>Bacteria</taxon>
        <taxon>Pseudomonadati</taxon>
        <taxon>Bacteroidota</taxon>
        <taxon>Chitinophagia</taxon>
        <taxon>Chitinophagales</taxon>
        <taxon>Chitinophagaceae</taxon>
        <taxon>Chitinophaga</taxon>
    </lineage>
</organism>
<gene>
    <name evidence="3" type="ORF">FEF09_03665</name>
</gene>